<dbReference type="InterPro" id="IPR012854">
    <property type="entry name" value="Cu_amine_oxidase-like_N"/>
</dbReference>
<protein>
    <submittedName>
        <fullName evidence="2">Copper amine oxidase-like domain-containing protein</fullName>
    </submittedName>
</protein>
<dbReference type="KEGG" id="cad:Curi_c10170"/>
<name>K0B054_GOTA9</name>
<evidence type="ECO:0000313" key="2">
    <source>
        <dbReference type="EMBL" id="AFS78031.1"/>
    </source>
</evidence>
<organism evidence="2 3">
    <name type="scientific">Gottschalkia acidurici (strain ATCC 7906 / DSM 604 / BCRC 14475 / CIP 104303 / KCTC 5404 / NCIMB 10678 / 9a)</name>
    <name type="common">Clostridium acidurici</name>
    <dbReference type="NCBI Taxonomy" id="1128398"/>
    <lineage>
        <taxon>Bacteria</taxon>
        <taxon>Bacillati</taxon>
        <taxon>Bacillota</taxon>
        <taxon>Tissierellia</taxon>
        <taxon>Tissierellales</taxon>
        <taxon>Gottschalkiaceae</taxon>
        <taxon>Gottschalkia</taxon>
    </lineage>
</organism>
<dbReference type="HOGENOM" id="CLU_1666308_0_0_9"/>
<sequence length="158" mass="18348">MLFDINEDTHDDTSIVSAIDDTIKEFRSQTQEEIDNKIYFTIDGHELKFTDDSMGMPFTDKNNRIMVPIRKPLEMINAEVEFDAKRNKAIAKKDSLLVEVPINEDYIKVNGRIINMDTKAIIKDNRTYVPLRYVFEALNYKVEWHGETKTAVITNSNI</sequence>
<gene>
    <name evidence="2" type="ordered locus">Curi_c10170</name>
</gene>
<dbReference type="SUPFAM" id="SSF55383">
    <property type="entry name" value="Copper amine oxidase, domain N"/>
    <property type="match status" value="1"/>
</dbReference>
<reference evidence="2 3" key="1">
    <citation type="journal article" date="2012" name="PLoS ONE">
        <title>The purine-utilizing bacterium Clostridium acidurici 9a: a genome-guided metabolic reconsideration.</title>
        <authorList>
            <person name="Hartwich K."/>
            <person name="Poehlein A."/>
            <person name="Daniel R."/>
        </authorList>
    </citation>
    <scope>NUCLEOTIDE SEQUENCE [LARGE SCALE GENOMIC DNA]</scope>
    <source>
        <strain evidence="3">ATCC 7906 / DSM 604 / BCRC 14475 / CIP 104303 / KCTC 5404 / NCIMB 10678 / 9a</strain>
    </source>
</reference>
<proteinExistence type="predicted"/>
<dbReference type="OrthoDB" id="2379109at2"/>
<dbReference type="EMBL" id="CP003326">
    <property type="protein sequence ID" value="AFS78031.1"/>
    <property type="molecule type" value="Genomic_DNA"/>
</dbReference>
<keyword evidence="3" id="KW-1185">Reference proteome</keyword>
<dbReference type="AlphaFoldDB" id="K0B054"/>
<dbReference type="RefSeq" id="WP_014967168.1">
    <property type="nucleotide sequence ID" value="NC_018664.1"/>
</dbReference>
<dbReference type="Pfam" id="PF07833">
    <property type="entry name" value="Cu_amine_oxidN1"/>
    <property type="match status" value="1"/>
</dbReference>
<dbReference type="InterPro" id="IPR036582">
    <property type="entry name" value="Mao_N_sf"/>
</dbReference>
<evidence type="ECO:0000259" key="1">
    <source>
        <dbReference type="Pfam" id="PF07833"/>
    </source>
</evidence>
<dbReference type="STRING" id="1128398.Curi_c10170"/>
<feature type="domain" description="Copper amine oxidase-like N-terminal" evidence="1">
    <location>
        <begin position="55"/>
        <end position="153"/>
    </location>
</feature>
<dbReference type="eggNOG" id="COG4632">
    <property type="taxonomic scope" value="Bacteria"/>
</dbReference>
<evidence type="ECO:0000313" key="3">
    <source>
        <dbReference type="Proteomes" id="UP000006094"/>
    </source>
</evidence>
<accession>K0B054</accession>
<dbReference type="Proteomes" id="UP000006094">
    <property type="component" value="Chromosome"/>
</dbReference>
<dbReference type="Gene3D" id="3.30.457.10">
    <property type="entry name" value="Copper amine oxidase-like, N-terminal domain"/>
    <property type="match status" value="1"/>
</dbReference>